<accession>A0ABZ1YAN6</accession>
<dbReference type="Pfam" id="PF05257">
    <property type="entry name" value="CHAP"/>
    <property type="match status" value="1"/>
</dbReference>
<evidence type="ECO:0000313" key="3">
    <source>
        <dbReference type="EMBL" id="WUU56606.1"/>
    </source>
</evidence>
<dbReference type="EMBL" id="CP109207">
    <property type="protein sequence ID" value="WUU56606.1"/>
    <property type="molecule type" value="Genomic_DNA"/>
</dbReference>
<feature type="compositionally biased region" description="Low complexity" evidence="1">
    <location>
        <begin position="179"/>
        <end position="192"/>
    </location>
</feature>
<feature type="region of interest" description="Disordered" evidence="1">
    <location>
        <begin position="179"/>
        <end position="200"/>
    </location>
</feature>
<organism evidence="3">
    <name type="scientific">Streptomyces althioticus</name>
    <dbReference type="NCBI Taxonomy" id="83380"/>
    <lineage>
        <taxon>Bacteria</taxon>
        <taxon>Bacillati</taxon>
        <taxon>Actinomycetota</taxon>
        <taxon>Actinomycetes</taxon>
        <taxon>Kitasatosporales</taxon>
        <taxon>Streptomycetaceae</taxon>
        <taxon>Streptomyces</taxon>
        <taxon>Streptomyces althioticus group</taxon>
    </lineage>
</organism>
<protein>
    <submittedName>
        <fullName evidence="3">CHAP domain-containing protein</fullName>
    </submittedName>
</protein>
<name>A0ABZ1YAN6_9ACTN</name>
<dbReference type="RefSeq" id="WP_395759466.1">
    <property type="nucleotide sequence ID" value="NZ_CP109207.1"/>
</dbReference>
<reference evidence="3" key="1">
    <citation type="submission" date="2022-10" db="EMBL/GenBank/DDBJ databases">
        <title>The complete genomes of actinobacterial strains from the NBC collection.</title>
        <authorList>
            <person name="Joergensen T.S."/>
            <person name="Alvarez Arevalo M."/>
            <person name="Sterndorff E.B."/>
            <person name="Faurdal D."/>
            <person name="Vuksanovic O."/>
            <person name="Mourched A.-S."/>
            <person name="Charusanti P."/>
            <person name="Shaw S."/>
            <person name="Blin K."/>
            <person name="Weber T."/>
        </authorList>
    </citation>
    <scope>NUCLEOTIDE SEQUENCE [LARGE SCALE GENOMIC DNA]</scope>
    <source>
        <strain evidence="3">NBC 01686</strain>
    </source>
</reference>
<evidence type="ECO:0000259" key="2">
    <source>
        <dbReference type="Pfam" id="PF05257"/>
    </source>
</evidence>
<gene>
    <name evidence="3" type="ORF">OIE82_27070</name>
</gene>
<sequence length="301" mass="32693">MASEAAKVLSVAAKEVGYQEKRSGGHWVNDSKFNRWYGTIPGYSQGGYGYPWCAVYVAWCAAQAGVANLYPKTASCSVGVSWFKSKSRFSEYPAVGAQVFFGAGGGAHTGIVYSYDEDYIYTYEGNTNKLGGAEGDGVYKKKRARRDAYVYGYGYPEFAEGIVTADPSKKGKAGHVWKASASAPATAPTNTDTDTDTKTEDKGMELTDRIPLSTWAKQQWPDEAGIQNGIFVQTALGSGYVYSRKTYENVNAILAQLKVQAATIDKLVDTVASSQGFDPETLKREIREAVESIKISLVTEK</sequence>
<evidence type="ECO:0000256" key="1">
    <source>
        <dbReference type="SAM" id="MobiDB-lite"/>
    </source>
</evidence>
<proteinExistence type="predicted"/>
<feature type="domain" description="Peptidase C51" evidence="2">
    <location>
        <begin position="47"/>
        <end position="126"/>
    </location>
</feature>
<dbReference type="InterPro" id="IPR007921">
    <property type="entry name" value="CHAP_dom"/>
</dbReference>